<keyword evidence="2" id="KW-1185">Reference proteome</keyword>
<name>A0A9X1N0K8_9GAMM</name>
<proteinExistence type="predicted"/>
<dbReference type="EMBL" id="JAINWF010000001">
    <property type="protein sequence ID" value="MCD1606711.1"/>
    <property type="molecule type" value="Genomic_DNA"/>
</dbReference>
<dbReference type="AlphaFoldDB" id="A0A9X1N0K8"/>
<reference evidence="1" key="1">
    <citation type="submission" date="2021-08" db="EMBL/GenBank/DDBJ databases">
        <title>Isolation and characterization of neutrophilic mixotrophic iron-oxidizing bacteria from deep-sea hydrothermal vents.</title>
        <authorList>
            <person name="He Y."/>
        </authorList>
    </citation>
    <scope>NUCLEOTIDE SEQUENCE</scope>
    <source>
        <strain evidence="1">IOP_13</strain>
    </source>
</reference>
<gene>
    <name evidence="1" type="ORF">K7H17_02380</name>
</gene>
<sequence>MPGFAGRYCQAAGARHPNPALRTAVAAPTVAKAQAVAARRLPIGLGLPVQRIGRHYLGLIQTLLREQLAGGVLDKGDERGMGLNHADAGQRAHPPGDQQGRMAIAEQRLGIVDQGIGQAVDIVRRTGLSFEAEKLGKQPIREILLRRCHGMPSNCAVPLIPASKPLASAGNVAISNRVWLPSSMRAPRRLTSACNSFLSCCCDR</sequence>
<accession>A0A9X1N0K8</accession>
<evidence type="ECO:0000313" key="2">
    <source>
        <dbReference type="Proteomes" id="UP001138989"/>
    </source>
</evidence>
<comment type="caution">
    <text evidence="1">The sequence shown here is derived from an EMBL/GenBank/DDBJ whole genome shotgun (WGS) entry which is preliminary data.</text>
</comment>
<evidence type="ECO:0000313" key="1">
    <source>
        <dbReference type="EMBL" id="MCD1606711.1"/>
    </source>
</evidence>
<protein>
    <submittedName>
        <fullName evidence="1">Uncharacterized protein</fullName>
    </submittedName>
</protein>
<dbReference type="Proteomes" id="UP001138989">
    <property type="component" value="Unassembled WGS sequence"/>
</dbReference>
<organism evidence="1 2">
    <name type="scientific">Stutzerimonas kunmingensis</name>
    <dbReference type="NCBI Taxonomy" id="1211807"/>
    <lineage>
        <taxon>Bacteria</taxon>
        <taxon>Pseudomonadati</taxon>
        <taxon>Pseudomonadota</taxon>
        <taxon>Gammaproteobacteria</taxon>
        <taxon>Pseudomonadales</taxon>
        <taxon>Pseudomonadaceae</taxon>
        <taxon>Stutzerimonas</taxon>
    </lineage>
</organism>